<dbReference type="AlphaFoldDB" id="A0A4R9BRN3"/>
<dbReference type="EMBL" id="SOHM01000025">
    <property type="protein sequence ID" value="TFD89435.1"/>
    <property type="molecule type" value="Genomic_DNA"/>
</dbReference>
<accession>A0A4R9BRN3</accession>
<evidence type="ECO:0000313" key="3">
    <source>
        <dbReference type="Proteomes" id="UP000298468"/>
    </source>
</evidence>
<dbReference type="OrthoDB" id="3682126at2"/>
<proteinExistence type="predicted"/>
<feature type="region of interest" description="Disordered" evidence="1">
    <location>
        <begin position="119"/>
        <end position="138"/>
    </location>
</feature>
<dbReference type="Proteomes" id="UP000298468">
    <property type="component" value="Unassembled WGS sequence"/>
</dbReference>
<evidence type="ECO:0000313" key="2">
    <source>
        <dbReference type="EMBL" id="TFD89435.1"/>
    </source>
</evidence>
<keyword evidence="3" id="KW-1185">Reference proteome</keyword>
<dbReference type="RefSeq" id="WP_130176476.1">
    <property type="nucleotide sequence ID" value="NZ_SOHM01000025.1"/>
</dbReference>
<name>A0A4R9BRN3_9MICO</name>
<comment type="caution">
    <text evidence="2">The sequence shown here is derived from an EMBL/GenBank/DDBJ whole genome shotgun (WGS) entry which is preliminary data.</text>
</comment>
<protein>
    <submittedName>
        <fullName evidence="2">Uncharacterized protein</fullName>
    </submittedName>
</protein>
<organism evidence="2 3">
    <name type="scientific">Cryobacterium lactosi</name>
    <dbReference type="NCBI Taxonomy" id="1259202"/>
    <lineage>
        <taxon>Bacteria</taxon>
        <taxon>Bacillati</taxon>
        <taxon>Actinomycetota</taxon>
        <taxon>Actinomycetes</taxon>
        <taxon>Micrococcales</taxon>
        <taxon>Microbacteriaceae</taxon>
        <taxon>Cryobacterium</taxon>
    </lineage>
</organism>
<reference evidence="2 3" key="1">
    <citation type="submission" date="2019-03" db="EMBL/GenBank/DDBJ databases">
        <title>Genomics of glacier-inhabiting Cryobacterium strains.</title>
        <authorList>
            <person name="Liu Q."/>
            <person name="Xin Y.-H."/>
        </authorList>
    </citation>
    <scope>NUCLEOTIDE SEQUENCE [LARGE SCALE GENOMIC DNA]</scope>
    <source>
        <strain evidence="2 3">Sr59</strain>
    </source>
</reference>
<gene>
    <name evidence="2" type="ORF">E3T61_11000</name>
</gene>
<sequence>MSSHADDPNELHALAAAAMDHAFRSIQPRGPLMPFALTEGSSGRRLVRAVADRIEEMLAATRWLVQESPESARAVVAWDGFSNHTGRRMDAIFVEAYESGATGGILIVQPYESRGMLKKRNEPVGEPGVLERGRPPLF</sequence>
<evidence type="ECO:0000256" key="1">
    <source>
        <dbReference type="SAM" id="MobiDB-lite"/>
    </source>
</evidence>